<accession>A0A0F9DVE3</accession>
<dbReference type="EMBL" id="LAZR01030071">
    <property type="protein sequence ID" value="KKL57711.1"/>
    <property type="molecule type" value="Genomic_DNA"/>
</dbReference>
<gene>
    <name evidence="1" type="ORF">LCGC14_2232700</name>
</gene>
<proteinExistence type="predicted"/>
<sequence>MAIQTMELDPNAQSYTDDEIVGKVNTAAANITRAGSVDAAARPITAGEVGGTELAAGGVDNSKMASSAAKDNLDALGDTARGYIKTDPAVGEFPVVSIQRNVAGKTEVDFDDVPIV</sequence>
<name>A0A0F9DVE3_9ZZZZ</name>
<organism evidence="1">
    <name type="scientific">marine sediment metagenome</name>
    <dbReference type="NCBI Taxonomy" id="412755"/>
    <lineage>
        <taxon>unclassified sequences</taxon>
        <taxon>metagenomes</taxon>
        <taxon>ecological metagenomes</taxon>
    </lineage>
</organism>
<evidence type="ECO:0000313" key="1">
    <source>
        <dbReference type="EMBL" id="KKL57711.1"/>
    </source>
</evidence>
<dbReference type="AlphaFoldDB" id="A0A0F9DVE3"/>
<reference evidence="1" key="1">
    <citation type="journal article" date="2015" name="Nature">
        <title>Complex archaea that bridge the gap between prokaryotes and eukaryotes.</title>
        <authorList>
            <person name="Spang A."/>
            <person name="Saw J.H."/>
            <person name="Jorgensen S.L."/>
            <person name="Zaremba-Niedzwiedzka K."/>
            <person name="Martijn J."/>
            <person name="Lind A.E."/>
            <person name="van Eijk R."/>
            <person name="Schleper C."/>
            <person name="Guy L."/>
            <person name="Ettema T.J."/>
        </authorList>
    </citation>
    <scope>NUCLEOTIDE SEQUENCE</scope>
</reference>
<comment type="caution">
    <text evidence="1">The sequence shown here is derived from an EMBL/GenBank/DDBJ whole genome shotgun (WGS) entry which is preliminary data.</text>
</comment>
<protein>
    <submittedName>
        <fullName evidence="1">Uncharacterized protein</fullName>
    </submittedName>
</protein>